<dbReference type="PROSITE" id="PS50213">
    <property type="entry name" value="FAS1"/>
    <property type="match status" value="1"/>
</dbReference>
<dbReference type="GO" id="GO:0030198">
    <property type="term" value="P:extracellular matrix organization"/>
    <property type="evidence" value="ECO:0007669"/>
    <property type="project" value="TreeGrafter"/>
</dbReference>
<dbReference type="PANTHER" id="PTHR10900:SF77">
    <property type="entry name" value="FI19380P1"/>
    <property type="match status" value="1"/>
</dbReference>
<evidence type="ECO:0000259" key="1">
    <source>
        <dbReference type="PROSITE" id="PS50213"/>
    </source>
</evidence>
<dbReference type="RefSeq" id="WP_052331016.1">
    <property type="nucleotide sequence ID" value="NZ_BJCD01000036.1"/>
</dbReference>
<dbReference type="PANTHER" id="PTHR10900">
    <property type="entry name" value="PERIOSTIN-RELATED"/>
    <property type="match status" value="1"/>
</dbReference>
<dbReference type="AlphaFoldDB" id="A0A4P5ZCB4"/>
<dbReference type="Pfam" id="PF02469">
    <property type="entry name" value="Fasciclin"/>
    <property type="match status" value="1"/>
</dbReference>
<name>A0A4P5ZCB4_PLAAG</name>
<dbReference type="FunFam" id="2.30.180.10:FF:000032">
    <property type="entry name" value="Fasciclin domain-containing protein, putative"/>
    <property type="match status" value="1"/>
</dbReference>
<dbReference type="InterPro" id="IPR050904">
    <property type="entry name" value="Adhesion/Biosynth-related"/>
</dbReference>
<dbReference type="GO" id="GO:0031012">
    <property type="term" value="C:extracellular matrix"/>
    <property type="evidence" value="ECO:0007669"/>
    <property type="project" value="TreeGrafter"/>
</dbReference>
<dbReference type="Proteomes" id="UP000299794">
    <property type="component" value="Unassembled WGS sequence"/>
</dbReference>
<sequence>MNSLIENQNQGKSLGIISILSLLTLGTISPVVAAEVQMSVNSELICRQPSQDLAQMPISPKVIQGVVGDLATVILADERFKILGMILQSIGLLDALKQGDFTIFAPTDEALAKLPQQILDAILKSQNLNQFTELLQYHVIPGKITTTDLKSGKIKTLEGDSVTIKTKKNQIKVGNATIIDSDIPASNGVIHVIDQILILPK</sequence>
<feature type="domain" description="FAS1" evidence="1">
    <location>
        <begin position="67"/>
        <end position="197"/>
    </location>
</feature>
<comment type="caution">
    <text evidence="2">The sequence shown here is derived from an EMBL/GenBank/DDBJ whole genome shotgun (WGS) entry which is preliminary data.</text>
</comment>
<evidence type="ECO:0000313" key="2">
    <source>
        <dbReference type="EMBL" id="GDZ93660.1"/>
    </source>
</evidence>
<dbReference type="GO" id="GO:0005615">
    <property type="term" value="C:extracellular space"/>
    <property type="evidence" value="ECO:0007669"/>
    <property type="project" value="TreeGrafter"/>
</dbReference>
<protein>
    <submittedName>
        <fullName evidence="2">Periplasmic protein</fullName>
    </submittedName>
</protein>
<proteinExistence type="predicted"/>
<accession>A0A4P5ZCB4</accession>
<dbReference type="SMART" id="SM00554">
    <property type="entry name" value="FAS1"/>
    <property type="match status" value="1"/>
</dbReference>
<dbReference type="Gene3D" id="2.30.180.10">
    <property type="entry name" value="FAS1 domain"/>
    <property type="match status" value="1"/>
</dbReference>
<dbReference type="GO" id="GO:0050839">
    <property type="term" value="F:cell adhesion molecule binding"/>
    <property type="evidence" value="ECO:0007669"/>
    <property type="project" value="TreeGrafter"/>
</dbReference>
<reference evidence="3" key="1">
    <citation type="submission" date="2019-02" db="EMBL/GenBank/DDBJ databases">
        <title>Draft genome sequence of Planktothrix agardhii NIES-905.</title>
        <authorList>
            <person name="Yamaguchi H."/>
            <person name="Suzuki S."/>
            <person name="Kawachi M."/>
        </authorList>
    </citation>
    <scope>NUCLEOTIDE SEQUENCE [LARGE SCALE GENOMIC DNA]</scope>
    <source>
        <strain evidence="3">CCAP 1459/11A</strain>
    </source>
</reference>
<dbReference type="EMBL" id="BJCD01000036">
    <property type="protein sequence ID" value="GDZ93660.1"/>
    <property type="molecule type" value="Genomic_DNA"/>
</dbReference>
<dbReference type="SUPFAM" id="SSF82153">
    <property type="entry name" value="FAS1 domain"/>
    <property type="match status" value="1"/>
</dbReference>
<gene>
    <name evidence="2" type="ORF">PA905_15000</name>
</gene>
<dbReference type="GO" id="GO:0007155">
    <property type="term" value="P:cell adhesion"/>
    <property type="evidence" value="ECO:0007669"/>
    <property type="project" value="TreeGrafter"/>
</dbReference>
<organism evidence="2 3">
    <name type="scientific">Planktothrix agardhii CCAP 1459/11A</name>
    <dbReference type="NCBI Taxonomy" id="282420"/>
    <lineage>
        <taxon>Bacteria</taxon>
        <taxon>Bacillati</taxon>
        <taxon>Cyanobacteriota</taxon>
        <taxon>Cyanophyceae</taxon>
        <taxon>Oscillatoriophycideae</taxon>
        <taxon>Oscillatoriales</taxon>
        <taxon>Microcoleaceae</taxon>
        <taxon>Planktothrix</taxon>
    </lineage>
</organism>
<dbReference type="InterPro" id="IPR000782">
    <property type="entry name" value="FAS1_domain"/>
</dbReference>
<dbReference type="InterPro" id="IPR036378">
    <property type="entry name" value="FAS1_dom_sf"/>
</dbReference>
<evidence type="ECO:0000313" key="3">
    <source>
        <dbReference type="Proteomes" id="UP000299794"/>
    </source>
</evidence>